<protein>
    <submittedName>
        <fullName evidence="1">RidA family protein</fullName>
    </submittedName>
</protein>
<dbReference type="EMBL" id="JBCDNA010000003">
    <property type="protein sequence ID" value="MEL4456678.1"/>
    <property type="molecule type" value="Genomic_DNA"/>
</dbReference>
<comment type="caution">
    <text evidence="1">The sequence shown here is derived from an EMBL/GenBank/DDBJ whole genome shotgun (WGS) entry which is preliminary data.</text>
</comment>
<dbReference type="InterPro" id="IPR006175">
    <property type="entry name" value="YjgF/YER057c/UK114"/>
</dbReference>
<dbReference type="Gene3D" id="3.30.1330.40">
    <property type="entry name" value="RutC-like"/>
    <property type="match status" value="1"/>
</dbReference>
<evidence type="ECO:0000313" key="2">
    <source>
        <dbReference type="Proteomes" id="UP001474120"/>
    </source>
</evidence>
<dbReference type="RefSeq" id="WP_342160845.1">
    <property type="nucleotide sequence ID" value="NZ_JBCDNA010000003.1"/>
</dbReference>
<dbReference type="Pfam" id="PF01042">
    <property type="entry name" value="Ribonuc_L-PSP"/>
    <property type="match status" value="1"/>
</dbReference>
<organism evidence="1 2">
    <name type="scientific">Lutimonas vermicola</name>
    <dbReference type="NCBI Taxonomy" id="414288"/>
    <lineage>
        <taxon>Bacteria</taxon>
        <taxon>Pseudomonadati</taxon>
        <taxon>Bacteroidota</taxon>
        <taxon>Flavobacteriia</taxon>
        <taxon>Flavobacteriales</taxon>
        <taxon>Flavobacteriaceae</taxon>
        <taxon>Lutimonas</taxon>
    </lineage>
</organism>
<evidence type="ECO:0000313" key="1">
    <source>
        <dbReference type="EMBL" id="MEL4456678.1"/>
    </source>
</evidence>
<dbReference type="CDD" id="cd06154">
    <property type="entry name" value="YjgF_YER057c_UK114_like_6"/>
    <property type="match status" value="1"/>
</dbReference>
<dbReference type="PANTHER" id="PTHR43857:SF1">
    <property type="entry name" value="YJGH FAMILY PROTEIN"/>
    <property type="match status" value="1"/>
</dbReference>
<keyword evidence="2" id="KW-1185">Reference proteome</keyword>
<accession>A0ABU9L2M2</accession>
<dbReference type="SUPFAM" id="SSF55298">
    <property type="entry name" value="YjgF-like"/>
    <property type="match status" value="1"/>
</dbReference>
<dbReference type="InterPro" id="IPR035959">
    <property type="entry name" value="RutC-like_sf"/>
</dbReference>
<name>A0ABU9L2M2_9FLAO</name>
<dbReference type="PANTHER" id="PTHR43857">
    <property type="entry name" value="BLR7761 PROTEIN"/>
    <property type="match status" value="1"/>
</dbReference>
<proteinExistence type="predicted"/>
<gene>
    <name evidence="1" type="ORF">AABB81_12285</name>
</gene>
<sequence length="127" mass="14054">MKRKLISSGSSFEEQVGYSRAVVAGNMIFVSGTTGYDYQSMTISEDISEQTEQCIKNIEKALREADSSLADIVRLTYILPDGTQFEKCWPVLKKYFGKVKPAATMISAGLANEQMKIEIEATAIITQ</sequence>
<reference evidence="1 2" key="1">
    <citation type="submission" date="2024-04" db="EMBL/GenBank/DDBJ databases">
        <title>whole genome sequencing of Lutimonas vermicola strain IMCC1616.</title>
        <authorList>
            <person name="Bae S.S."/>
        </authorList>
    </citation>
    <scope>NUCLEOTIDE SEQUENCE [LARGE SCALE GENOMIC DNA]</scope>
    <source>
        <strain evidence="1 2">IMCC1616</strain>
    </source>
</reference>
<dbReference type="Proteomes" id="UP001474120">
    <property type="component" value="Unassembled WGS sequence"/>
</dbReference>